<comment type="caution">
    <text evidence="2">The sequence shown here is derived from an EMBL/GenBank/DDBJ whole genome shotgun (WGS) entry which is preliminary data.</text>
</comment>
<evidence type="ECO:0000259" key="1">
    <source>
        <dbReference type="Pfam" id="PF05368"/>
    </source>
</evidence>
<dbReference type="EMBL" id="MVHF01000050">
    <property type="protein sequence ID" value="ORA26285.1"/>
    <property type="molecule type" value="Genomic_DNA"/>
</dbReference>
<dbReference type="Gene3D" id="3.90.25.10">
    <property type="entry name" value="UDP-galactose 4-epimerase, domain 1"/>
    <property type="match status" value="1"/>
</dbReference>
<dbReference type="InterPro" id="IPR036291">
    <property type="entry name" value="NAD(P)-bd_dom_sf"/>
</dbReference>
<evidence type="ECO:0000313" key="3">
    <source>
        <dbReference type="Proteomes" id="UP000192448"/>
    </source>
</evidence>
<name>A0A1X0A8P3_9MYCO</name>
<dbReference type="PANTHER" id="PTHR43162">
    <property type="match status" value="1"/>
</dbReference>
<dbReference type="PANTHER" id="PTHR43162:SF1">
    <property type="entry name" value="PRESTALK A DIFFERENTIATION PROTEIN A"/>
    <property type="match status" value="1"/>
</dbReference>
<accession>A0A1X0A8P3</accession>
<dbReference type="Pfam" id="PF05368">
    <property type="entry name" value="NmrA"/>
    <property type="match status" value="1"/>
</dbReference>
<reference evidence="2 3" key="1">
    <citation type="submission" date="2017-02" db="EMBL/GenBank/DDBJ databases">
        <title>The new phylogeny of genus Mycobacterium.</title>
        <authorList>
            <person name="Tortoli E."/>
            <person name="Trovato A."/>
            <person name="Cirillo D.M."/>
        </authorList>
    </citation>
    <scope>NUCLEOTIDE SEQUENCE [LARGE SCALE GENOMIC DNA]</scope>
    <source>
        <strain evidence="2 3">RW6</strain>
    </source>
</reference>
<organism evidence="2 3">
    <name type="scientific">Mycobacterium aquaticum</name>
    <dbReference type="NCBI Taxonomy" id="1927124"/>
    <lineage>
        <taxon>Bacteria</taxon>
        <taxon>Bacillati</taxon>
        <taxon>Actinomycetota</taxon>
        <taxon>Actinomycetes</taxon>
        <taxon>Mycobacteriales</taxon>
        <taxon>Mycobacteriaceae</taxon>
        <taxon>Mycobacterium</taxon>
    </lineage>
</organism>
<dbReference type="STRING" id="1927124.BST13_32005"/>
<proteinExistence type="predicted"/>
<dbReference type="RefSeq" id="WP_083169312.1">
    <property type="nucleotide sequence ID" value="NZ_MVHF01000050.1"/>
</dbReference>
<keyword evidence="3" id="KW-1185">Reference proteome</keyword>
<protein>
    <recommendedName>
        <fullName evidence="1">NmrA-like domain-containing protein</fullName>
    </recommendedName>
</protein>
<dbReference type="Gene3D" id="3.40.50.720">
    <property type="entry name" value="NAD(P)-binding Rossmann-like Domain"/>
    <property type="match status" value="1"/>
</dbReference>
<evidence type="ECO:0000313" key="2">
    <source>
        <dbReference type="EMBL" id="ORA26285.1"/>
    </source>
</evidence>
<dbReference type="Proteomes" id="UP000192448">
    <property type="component" value="Unassembled WGS sequence"/>
</dbReference>
<sequence length="294" mass="32756">MKILVTAAAGHQGKLLIPKLSAAGHRVRAARKSPGREAELEALGAEEVVAGDLADVETYCQALDGCDAVYHIGPGGILRERDSGLAMIEAARRCGTRHVVLSSALYTNVDIIQHRYKGDIEEKLAESGLNWTVLKPTNFMMTEVHIYPVLKTGKLPEWRQTPPGWRENLIDVEDIAEAAATVLSEGERHYYANYDLCGPDRLTADQTARILSRLLGREISLVYWSPDDMLAFFGADETPTPESKHQSDVFRSIARWYSQHEFVGNPNTLEWLLGRRGTGFEEWARRTLKALDAI</sequence>
<gene>
    <name evidence="2" type="ORF">BST13_32005</name>
</gene>
<dbReference type="OrthoDB" id="3510772at2"/>
<dbReference type="InterPro" id="IPR008030">
    <property type="entry name" value="NmrA-like"/>
</dbReference>
<dbReference type="InterPro" id="IPR051604">
    <property type="entry name" value="Ergot_Alk_Oxidoreductase"/>
</dbReference>
<dbReference type="SUPFAM" id="SSF51735">
    <property type="entry name" value="NAD(P)-binding Rossmann-fold domains"/>
    <property type="match status" value="1"/>
</dbReference>
<feature type="domain" description="NmrA-like" evidence="1">
    <location>
        <begin position="2"/>
        <end position="227"/>
    </location>
</feature>
<dbReference type="AlphaFoldDB" id="A0A1X0A8P3"/>